<dbReference type="Pfam" id="PF01408">
    <property type="entry name" value="GFO_IDH_MocA"/>
    <property type="match status" value="1"/>
</dbReference>
<reference evidence="4 5" key="1">
    <citation type="submission" date="2018-05" db="EMBL/GenBank/DDBJ databases">
        <title>Chitinophaga sp. K3CV102501T nov., isolated from isolated from a monsoon evergreen broad-leaved forest soil.</title>
        <authorList>
            <person name="Lv Y."/>
        </authorList>
    </citation>
    <scope>NUCLEOTIDE SEQUENCE [LARGE SCALE GENOMIC DNA]</scope>
    <source>
        <strain evidence="4 5">GDMCC 1.1325</strain>
    </source>
</reference>
<protein>
    <submittedName>
        <fullName evidence="4">Oxidoreductase</fullName>
    </submittedName>
</protein>
<dbReference type="Gene3D" id="3.40.50.720">
    <property type="entry name" value="NAD(P)-binding Rossmann-like Domain"/>
    <property type="match status" value="1"/>
</dbReference>
<evidence type="ECO:0000313" key="5">
    <source>
        <dbReference type="Proteomes" id="UP000253410"/>
    </source>
</evidence>
<evidence type="ECO:0000313" key="4">
    <source>
        <dbReference type="EMBL" id="RBL90571.1"/>
    </source>
</evidence>
<dbReference type="Pfam" id="PF22725">
    <property type="entry name" value="GFO_IDH_MocA_C3"/>
    <property type="match status" value="1"/>
</dbReference>
<keyword evidence="5" id="KW-1185">Reference proteome</keyword>
<name>A0A365XX38_9BACT</name>
<sequence>MTMATIKWGIIGCGNVTEVKSGPAFRLAEDSDVVAVMRRNKDLAKDYARRHHVARYYDNASDLLSDADVNAIYIATPPGSHEAYALAAIERGFPVYIEKPLGLDAPAARRIAAAVNATGVQASVAHYRRRLPAFVFVKQLLEENRIGQVHSANLRLWKSASKENAGWRLDPSLSGGGFFHDLAPHQLDILLYYFGKPLKAQGISTGSDPRIADVVSGQLLFPGNLLVNASWNFIVPPHQNADECILIGEEGSIRFHFFSNFHQVTLETATGKEVFNFDTPAHVQQPLIADVVKYFRGEAANPCSVEEAVIGMELMEQLTCSYEE</sequence>
<proteinExistence type="predicted"/>
<dbReference type="InterPro" id="IPR055170">
    <property type="entry name" value="GFO_IDH_MocA-like_dom"/>
</dbReference>
<gene>
    <name evidence="4" type="ORF">DF182_29385</name>
</gene>
<dbReference type="GO" id="GO:0016491">
    <property type="term" value="F:oxidoreductase activity"/>
    <property type="evidence" value="ECO:0007669"/>
    <property type="project" value="UniProtKB-KW"/>
</dbReference>
<dbReference type="PANTHER" id="PTHR43818">
    <property type="entry name" value="BCDNA.GH03377"/>
    <property type="match status" value="1"/>
</dbReference>
<dbReference type="EMBL" id="QFFJ01000002">
    <property type="protein sequence ID" value="RBL90571.1"/>
    <property type="molecule type" value="Genomic_DNA"/>
</dbReference>
<dbReference type="InterPro" id="IPR000683">
    <property type="entry name" value="Gfo/Idh/MocA-like_OxRdtase_N"/>
</dbReference>
<dbReference type="SUPFAM" id="SSF51735">
    <property type="entry name" value="NAD(P)-binding Rossmann-fold domains"/>
    <property type="match status" value="1"/>
</dbReference>
<evidence type="ECO:0000256" key="1">
    <source>
        <dbReference type="ARBA" id="ARBA00023002"/>
    </source>
</evidence>
<dbReference type="InterPro" id="IPR036291">
    <property type="entry name" value="NAD(P)-bd_dom_sf"/>
</dbReference>
<organism evidence="4 5">
    <name type="scientific">Chitinophaga flava</name>
    <dbReference type="NCBI Taxonomy" id="2259036"/>
    <lineage>
        <taxon>Bacteria</taxon>
        <taxon>Pseudomonadati</taxon>
        <taxon>Bacteroidota</taxon>
        <taxon>Chitinophagia</taxon>
        <taxon>Chitinophagales</taxon>
        <taxon>Chitinophagaceae</taxon>
        <taxon>Chitinophaga</taxon>
    </lineage>
</organism>
<accession>A0A365XX38</accession>
<keyword evidence="1" id="KW-0560">Oxidoreductase</keyword>
<dbReference type="Gene3D" id="3.30.360.10">
    <property type="entry name" value="Dihydrodipicolinate Reductase, domain 2"/>
    <property type="match status" value="1"/>
</dbReference>
<dbReference type="OrthoDB" id="9795543at2"/>
<dbReference type="PANTHER" id="PTHR43818:SF11">
    <property type="entry name" value="BCDNA.GH03377"/>
    <property type="match status" value="1"/>
</dbReference>
<dbReference type="Proteomes" id="UP000253410">
    <property type="component" value="Unassembled WGS sequence"/>
</dbReference>
<dbReference type="AlphaFoldDB" id="A0A365XX38"/>
<dbReference type="GO" id="GO:0000166">
    <property type="term" value="F:nucleotide binding"/>
    <property type="evidence" value="ECO:0007669"/>
    <property type="project" value="InterPro"/>
</dbReference>
<comment type="caution">
    <text evidence="4">The sequence shown here is derived from an EMBL/GenBank/DDBJ whole genome shotgun (WGS) entry which is preliminary data.</text>
</comment>
<feature type="domain" description="GFO/IDH/MocA-like oxidoreductase" evidence="3">
    <location>
        <begin position="136"/>
        <end position="254"/>
    </location>
</feature>
<feature type="domain" description="Gfo/Idh/MocA-like oxidoreductase N-terminal" evidence="2">
    <location>
        <begin position="6"/>
        <end position="126"/>
    </location>
</feature>
<evidence type="ECO:0000259" key="2">
    <source>
        <dbReference type="Pfam" id="PF01408"/>
    </source>
</evidence>
<evidence type="ECO:0000259" key="3">
    <source>
        <dbReference type="Pfam" id="PF22725"/>
    </source>
</evidence>
<dbReference type="InterPro" id="IPR050463">
    <property type="entry name" value="Gfo/Idh/MocA_oxidrdct_glycsds"/>
</dbReference>
<dbReference type="SUPFAM" id="SSF55347">
    <property type="entry name" value="Glyceraldehyde-3-phosphate dehydrogenase-like, C-terminal domain"/>
    <property type="match status" value="1"/>
</dbReference>